<keyword evidence="2" id="KW-1133">Transmembrane helix</keyword>
<proteinExistence type="predicted"/>
<feature type="non-terminal residue" evidence="3">
    <location>
        <position position="1"/>
    </location>
</feature>
<name>A0A0V1H2R7_9BILA</name>
<keyword evidence="2" id="KW-0472">Membrane</keyword>
<keyword evidence="2" id="KW-0812">Transmembrane</keyword>
<accession>A0A0V1H2R7</accession>
<comment type="caution">
    <text evidence="3">The sequence shown here is derived from an EMBL/GenBank/DDBJ whole genome shotgun (WGS) entry which is preliminary data.</text>
</comment>
<protein>
    <submittedName>
        <fullName evidence="3">Uncharacterized protein</fullName>
    </submittedName>
</protein>
<evidence type="ECO:0000313" key="4">
    <source>
        <dbReference type="Proteomes" id="UP000055024"/>
    </source>
</evidence>
<feature type="transmembrane region" description="Helical" evidence="2">
    <location>
        <begin position="12"/>
        <end position="36"/>
    </location>
</feature>
<feature type="compositionally biased region" description="Polar residues" evidence="1">
    <location>
        <begin position="64"/>
        <end position="75"/>
    </location>
</feature>
<keyword evidence="4" id="KW-1185">Reference proteome</keyword>
<evidence type="ECO:0000256" key="1">
    <source>
        <dbReference type="SAM" id="MobiDB-lite"/>
    </source>
</evidence>
<gene>
    <name evidence="3" type="ORF">T11_11500</name>
</gene>
<dbReference type="OrthoDB" id="5919863at2759"/>
<dbReference type="Proteomes" id="UP000055024">
    <property type="component" value="Unassembled WGS sequence"/>
</dbReference>
<dbReference type="AlphaFoldDB" id="A0A0V1H2R7"/>
<feature type="region of interest" description="Disordered" evidence="1">
    <location>
        <begin position="47"/>
        <end position="109"/>
    </location>
</feature>
<evidence type="ECO:0000313" key="3">
    <source>
        <dbReference type="EMBL" id="KRZ04806.1"/>
    </source>
</evidence>
<evidence type="ECO:0000256" key="2">
    <source>
        <dbReference type="SAM" id="Phobius"/>
    </source>
</evidence>
<reference evidence="3 4" key="1">
    <citation type="submission" date="2015-01" db="EMBL/GenBank/DDBJ databases">
        <title>Evolution of Trichinella species and genotypes.</title>
        <authorList>
            <person name="Korhonen P.K."/>
            <person name="Edoardo P."/>
            <person name="Giuseppe L.R."/>
            <person name="Gasser R.B."/>
        </authorList>
    </citation>
    <scope>NUCLEOTIDE SEQUENCE [LARGE SCALE GENOMIC DNA]</scope>
    <source>
        <strain evidence="3">ISS1029</strain>
    </source>
</reference>
<organism evidence="3 4">
    <name type="scientific">Trichinella zimbabwensis</name>
    <dbReference type="NCBI Taxonomy" id="268475"/>
    <lineage>
        <taxon>Eukaryota</taxon>
        <taxon>Metazoa</taxon>
        <taxon>Ecdysozoa</taxon>
        <taxon>Nematoda</taxon>
        <taxon>Enoplea</taxon>
        <taxon>Dorylaimia</taxon>
        <taxon>Trichinellida</taxon>
        <taxon>Trichinellidae</taxon>
        <taxon>Trichinella</taxon>
    </lineage>
</organism>
<sequence>LWLLEAEVAIVFVLVIYGGGCCCYFLINIVLLLCLLNARMLPTKRELGKRGGRAGSCRTDNADALTNPQVDTGASSLGDDRGSSPLEATNEPARESGSLHFAYHHQQSI</sequence>
<dbReference type="EMBL" id="JYDP01000154">
    <property type="protein sequence ID" value="KRZ04806.1"/>
    <property type="molecule type" value="Genomic_DNA"/>
</dbReference>